<comment type="catalytic activity">
    <reaction evidence="10">
        <text>aceneuramate = aldehydo-N-acetyl-D-mannosamine + pyruvate</text>
        <dbReference type="Rhea" id="RHEA:23296"/>
        <dbReference type="ChEBI" id="CHEBI:15361"/>
        <dbReference type="ChEBI" id="CHEBI:17122"/>
        <dbReference type="ChEBI" id="CHEBI:173083"/>
        <dbReference type="EC" id="4.1.3.3"/>
    </reaction>
</comment>
<evidence type="ECO:0000256" key="8">
    <source>
        <dbReference type="ARBA" id="ARBA00023270"/>
    </source>
</evidence>
<feature type="compositionally biased region" description="Polar residues" evidence="11">
    <location>
        <begin position="95"/>
        <end position="105"/>
    </location>
</feature>
<evidence type="ECO:0000256" key="5">
    <source>
        <dbReference type="ARBA" id="ARBA00012911"/>
    </source>
</evidence>
<evidence type="ECO:0000256" key="2">
    <source>
        <dbReference type="ARBA" id="ARBA00004878"/>
    </source>
</evidence>
<proteinExistence type="inferred from homology"/>
<evidence type="ECO:0000313" key="12">
    <source>
        <dbReference type="EMBL" id="KAK6484448.1"/>
    </source>
</evidence>
<evidence type="ECO:0000313" key="13">
    <source>
        <dbReference type="Proteomes" id="UP001369086"/>
    </source>
</evidence>
<dbReference type="GO" id="GO:0016829">
    <property type="term" value="F:lyase activity"/>
    <property type="evidence" value="ECO:0007669"/>
    <property type="project" value="UniProtKB-KW"/>
</dbReference>
<protein>
    <recommendedName>
        <fullName evidence="5">N-acetylneuraminate lyase</fullName>
        <ecNumber evidence="5">4.1.3.3</ecNumber>
    </recommendedName>
</protein>
<comment type="pathway">
    <text evidence="2">Amino-sugar metabolism; N-acetylneuraminate degradation.</text>
</comment>
<dbReference type="InterPro" id="IPR013785">
    <property type="entry name" value="Aldolase_TIM"/>
</dbReference>
<name>A0ABR0ZI33_HUSHU</name>
<evidence type="ECO:0000256" key="3">
    <source>
        <dbReference type="ARBA" id="ARBA00006324"/>
    </source>
</evidence>
<accession>A0ABR0ZI33</accession>
<evidence type="ECO:0000256" key="11">
    <source>
        <dbReference type="SAM" id="MobiDB-lite"/>
    </source>
</evidence>
<dbReference type="SUPFAM" id="SSF51569">
    <property type="entry name" value="Aldolase"/>
    <property type="match status" value="1"/>
</dbReference>
<dbReference type="Gene3D" id="3.20.20.70">
    <property type="entry name" value="Aldolase class I"/>
    <property type="match status" value="1"/>
</dbReference>
<comment type="similarity">
    <text evidence="3">Belongs to the DapA family. NanA subfamily.</text>
</comment>
<evidence type="ECO:0000256" key="9">
    <source>
        <dbReference type="ARBA" id="ARBA00023277"/>
    </source>
</evidence>
<dbReference type="InterPro" id="IPR002220">
    <property type="entry name" value="DapA-like"/>
</dbReference>
<keyword evidence="7 12" id="KW-0456">Lyase</keyword>
<dbReference type="PANTHER" id="PTHR12128:SF21">
    <property type="entry name" value="N-ACETYLNEURAMINATE LYASE"/>
    <property type="match status" value="1"/>
</dbReference>
<dbReference type="Pfam" id="PF00701">
    <property type="entry name" value="DHDPS"/>
    <property type="match status" value="1"/>
</dbReference>
<organism evidence="12 13">
    <name type="scientific">Huso huso</name>
    <name type="common">Beluga</name>
    <name type="synonym">Acipenser huso</name>
    <dbReference type="NCBI Taxonomy" id="61971"/>
    <lineage>
        <taxon>Eukaryota</taxon>
        <taxon>Metazoa</taxon>
        <taxon>Chordata</taxon>
        <taxon>Craniata</taxon>
        <taxon>Vertebrata</taxon>
        <taxon>Euteleostomi</taxon>
        <taxon>Actinopterygii</taxon>
        <taxon>Chondrostei</taxon>
        <taxon>Acipenseriformes</taxon>
        <taxon>Acipenseridae</taxon>
        <taxon>Huso</taxon>
    </lineage>
</organism>
<sequence>MQPKYSAPTPRYCRRDKERGLLALLGRVSPSPGFAANPTVLRFPLPRLAPSFSLKPGSLGRYPRRVSVPTPLSDIFQHRVLILFKSCVSALTGQSERVNRTGPVTSSPPEPKQTAQRARTHKMAVPPRKALTGLVAATFTPMTAKGDVNLSVIGPYVDYLVLKQGIHNILCFVHRVDHVIVHVGCLSLRESQELARHAAGIGADGISVISPSFFKPPSTGALLQFLQEVASAAPHVPFYYYHLPDVTGVKICAQAVLQGAQELIPSFQGLKFSSRDLLDFGQCVHSSPRSWQMLYGVDEQLLSALVLGAHGAVGSTYNYMGSVVNGMLAAFEKGDVAQARKIQFQTQEVLSFAFQLGFDLAVNKQLMLVLSGLPLGPPRLPLLQGSQERAEQIRDKLERTLGLLTPNCCAMGV</sequence>
<keyword evidence="8" id="KW-0704">Schiff base</keyword>
<comment type="subunit">
    <text evidence="4">Homotetramer.</text>
</comment>
<evidence type="ECO:0000256" key="4">
    <source>
        <dbReference type="ARBA" id="ARBA00011881"/>
    </source>
</evidence>
<evidence type="ECO:0000256" key="6">
    <source>
        <dbReference type="ARBA" id="ARBA00022490"/>
    </source>
</evidence>
<evidence type="ECO:0000256" key="1">
    <source>
        <dbReference type="ARBA" id="ARBA00004496"/>
    </source>
</evidence>
<dbReference type="EC" id="4.1.3.3" evidence="5"/>
<comment type="caution">
    <text evidence="12">The sequence shown here is derived from an EMBL/GenBank/DDBJ whole genome shotgun (WGS) entry which is preliminary data.</text>
</comment>
<comment type="subcellular location">
    <subcellularLocation>
        <location evidence="1">Cytoplasm</location>
    </subcellularLocation>
</comment>
<gene>
    <name evidence="12" type="ORF">HHUSO_G14246</name>
</gene>
<dbReference type="PANTHER" id="PTHR12128">
    <property type="entry name" value="DIHYDRODIPICOLINATE SYNTHASE"/>
    <property type="match status" value="1"/>
</dbReference>
<keyword evidence="6" id="KW-0963">Cytoplasm</keyword>
<reference evidence="12 13" key="1">
    <citation type="submission" date="2021-05" db="EMBL/GenBank/DDBJ databases">
        <authorList>
            <person name="Zahm M."/>
            <person name="Klopp C."/>
            <person name="Cabau C."/>
            <person name="Kuhl H."/>
            <person name="Suciu R."/>
            <person name="Ciorpac M."/>
            <person name="Holostenco D."/>
            <person name="Gessner J."/>
            <person name="Wuertz S."/>
            <person name="Hohne C."/>
            <person name="Stock M."/>
            <person name="Gislard M."/>
            <person name="Lluch J."/>
            <person name="Milhes M."/>
            <person name="Lampietro C."/>
            <person name="Lopez Roques C."/>
            <person name="Donnadieu C."/>
            <person name="Du K."/>
            <person name="Schartl M."/>
            <person name="Guiguen Y."/>
        </authorList>
    </citation>
    <scope>NUCLEOTIDE SEQUENCE [LARGE SCALE GENOMIC DNA]</scope>
    <source>
        <strain evidence="12">Hh-F2</strain>
        <tissue evidence="12">Blood</tissue>
    </source>
</reference>
<feature type="region of interest" description="Disordered" evidence="11">
    <location>
        <begin position="95"/>
        <end position="123"/>
    </location>
</feature>
<keyword evidence="9" id="KW-0119">Carbohydrate metabolism</keyword>
<keyword evidence="13" id="KW-1185">Reference proteome</keyword>
<dbReference type="EMBL" id="JAHFZB010000011">
    <property type="protein sequence ID" value="KAK6484448.1"/>
    <property type="molecule type" value="Genomic_DNA"/>
</dbReference>
<dbReference type="SMART" id="SM01130">
    <property type="entry name" value="DHDPS"/>
    <property type="match status" value="1"/>
</dbReference>
<dbReference type="Proteomes" id="UP001369086">
    <property type="component" value="Unassembled WGS sequence"/>
</dbReference>
<evidence type="ECO:0000256" key="7">
    <source>
        <dbReference type="ARBA" id="ARBA00023239"/>
    </source>
</evidence>
<evidence type="ECO:0000256" key="10">
    <source>
        <dbReference type="ARBA" id="ARBA00044906"/>
    </source>
</evidence>